<comment type="cofactor">
    <cofactor evidence="1 6">
        <name>FAD</name>
        <dbReference type="ChEBI" id="CHEBI:57692"/>
    </cofactor>
</comment>
<dbReference type="GO" id="GO:0003995">
    <property type="term" value="F:acyl-CoA dehydrogenase activity"/>
    <property type="evidence" value="ECO:0007669"/>
    <property type="project" value="InterPro"/>
</dbReference>
<dbReference type="SUPFAM" id="SSF56645">
    <property type="entry name" value="Acyl-CoA dehydrogenase NM domain-like"/>
    <property type="match status" value="1"/>
</dbReference>
<dbReference type="Gene3D" id="2.40.110.10">
    <property type="entry name" value="Butyryl-CoA Dehydrogenase, subunit A, domain 2"/>
    <property type="match status" value="1"/>
</dbReference>
<gene>
    <name evidence="10" type="ORF">JCR33_20595</name>
</gene>
<feature type="domain" description="Acyl-CoA dehydrogenase/oxidase C-terminal" evidence="7">
    <location>
        <begin position="407"/>
        <end position="556"/>
    </location>
</feature>
<keyword evidence="11" id="KW-1185">Reference proteome</keyword>
<evidence type="ECO:0000256" key="5">
    <source>
        <dbReference type="ARBA" id="ARBA00023002"/>
    </source>
</evidence>
<evidence type="ECO:0000313" key="11">
    <source>
        <dbReference type="Proteomes" id="UP000609531"/>
    </source>
</evidence>
<dbReference type="Gene3D" id="1.10.540.10">
    <property type="entry name" value="Acyl-CoA dehydrogenase/oxidase, N-terminal domain"/>
    <property type="match status" value="1"/>
</dbReference>
<dbReference type="InterPro" id="IPR013786">
    <property type="entry name" value="AcylCoA_DH/ox_N"/>
</dbReference>
<dbReference type="Pfam" id="PF02771">
    <property type="entry name" value="Acyl-CoA_dh_N"/>
    <property type="match status" value="1"/>
</dbReference>
<accession>A0A934IQA7</accession>
<dbReference type="Gene3D" id="1.20.140.10">
    <property type="entry name" value="Butyryl-CoA Dehydrogenase, subunit A, domain 3"/>
    <property type="match status" value="1"/>
</dbReference>
<dbReference type="InterPro" id="IPR006089">
    <property type="entry name" value="Acyl-CoA_DH_CS"/>
</dbReference>
<evidence type="ECO:0000256" key="3">
    <source>
        <dbReference type="ARBA" id="ARBA00022630"/>
    </source>
</evidence>
<dbReference type="InterPro" id="IPR046373">
    <property type="entry name" value="Acyl-CoA_Oxase/DH_mid-dom_sf"/>
</dbReference>
<evidence type="ECO:0000256" key="6">
    <source>
        <dbReference type="RuleBase" id="RU362125"/>
    </source>
</evidence>
<dbReference type="Proteomes" id="UP000609531">
    <property type="component" value="Unassembled WGS sequence"/>
</dbReference>
<evidence type="ECO:0000256" key="4">
    <source>
        <dbReference type="ARBA" id="ARBA00022827"/>
    </source>
</evidence>
<comment type="similarity">
    <text evidence="2 6">Belongs to the acyl-CoA dehydrogenase family.</text>
</comment>
<feature type="domain" description="Acyl-CoA dehydrogenase/oxidase N-terminal" evidence="9">
    <location>
        <begin position="177"/>
        <end position="285"/>
    </location>
</feature>
<dbReference type="FunFam" id="2.40.110.10:FF:000015">
    <property type="entry name" value="Acyl-CoA dehydrogenase"/>
    <property type="match status" value="1"/>
</dbReference>
<dbReference type="PANTHER" id="PTHR43884">
    <property type="entry name" value="ACYL-COA DEHYDROGENASE"/>
    <property type="match status" value="1"/>
</dbReference>
<dbReference type="EMBL" id="JAEKJA010000023">
    <property type="protein sequence ID" value="MBJ3778112.1"/>
    <property type="molecule type" value="Genomic_DNA"/>
</dbReference>
<dbReference type="GO" id="GO:0050660">
    <property type="term" value="F:flavin adenine dinucleotide binding"/>
    <property type="evidence" value="ECO:0007669"/>
    <property type="project" value="InterPro"/>
</dbReference>
<dbReference type="InterPro" id="IPR036250">
    <property type="entry name" value="AcylCo_DH-like_C"/>
</dbReference>
<sequence>MTTASLSRDLDLPDPSVVLERSAEALAAAEVYSGRVRAAVREKVAGQGPVKGAVLTKYQRAVHGLAWVETTVRTLAATLRWASGLAERQQFGMGEELVLRVGFAEYLGQLIGGIPISQSELIRPRDFGLADAADELAAKVAPFLDDEDGGIEARAALTRYLASGHTIADSTGDELLDMVREQFRRFSDDKIAPNAHRWHLADRLIPDELIGELAKLGVFGITIDEAYGGLGLGKLAMCVVTEELSRGWIGAGSLSTRSEIAGDLIGGAGTKAQRDYWLPKIASGEVLPTAVFTEPGSGSDLGSLRTAARRTPVGSWRLFGAKTWITHAARSDLMTVLARTDSSTEGYTGLSMFLAKKTRGTEDDPFPDAGLTGSDIEVLGYRGMREYDLMFDGFEVAADGLLGGVTGEGFKQLMQTFESARIQTAARATGVARSALDRGLAYALERQQFSRPIADFPRVSDKLAVMAAETVMARELTYYAAREKDNGKRSDVEAGMAKLLAARVAWSNADCSLQIHGGLGYALESEISRILCDARILNIFEGAAEIQAQVIGRGLLSGAN</sequence>
<protein>
    <submittedName>
        <fullName evidence="10">Acyl-CoA/acyl-ACP dehydrogenase</fullName>
    </submittedName>
</protein>
<keyword evidence="3 6" id="KW-0285">Flavoprotein</keyword>
<feature type="domain" description="Acyl-CoA oxidase/dehydrogenase middle" evidence="8">
    <location>
        <begin position="291"/>
        <end position="392"/>
    </location>
</feature>
<dbReference type="AlphaFoldDB" id="A0A934IQA7"/>
<dbReference type="Pfam" id="PF02770">
    <property type="entry name" value="Acyl-CoA_dh_M"/>
    <property type="match status" value="1"/>
</dbReference>
<dbReference type="InterPro" id="IPR009075">
    <property type="entry name" value="AcylCo_DH/oxidase_C"/>
</dbReference>
<evidence type="ECO:0000259" key="7">
    <source>
        <dbReference type="Pfam" id="PF00441"/>
    </source>
</evidence>
<evidence type="ECO:0000259" key="8">
    <source>
        <dbReference type="Pfam" id="PF02770"/>
    </source>
</evidence>
<dbReference type="PANTHER" id="PTHR43884:SF25">
    <property type="entry name" value="ACYL-COA DEHYDROGENASE YDBM-RELATED"/>
    <property type="match status" value="1"/>
</dbReference>
<evidence type="ECO:0000313" key="10">
    <source>
        <dbReference type="EMBL" id="MBJ3778112.1"/>
    </source>
</evidence>
<dbReference type="RefSeq" id="WP_198884014.1">
    <property type="nucleotide sequence ID" value="NZ_JAEKJA010000023.1"/>
</dbReference>
<keyword evidence="4 6" id="KW-0274">FAD</keyword>
<dbReference type="InterPro" id="IPR009100">
    <property type="entry name" value="AcylCoA_DH/oxidase_NM_dom_sf"/>
</dbReference>
<proteinExistence type="inferred from homology"/>
<dbReference type="SUPFAM" id="SSF47203">
    <property type="entry name" value="Acyl-CoA dehydrogenase C-terminal domain-like"/>
    <property type="match status" value="1"/>
</dbReference>
<keyword evidence="5 6" id="KW-0560">Oxidoreductase</keyword>
<reference evidence="10" key="1">
    <citation type="submission" date="2020-12" db="EMBL/GenBank/DDBJ databases">
        <title>Bacterial taxonomy.</title>
        <authorList>
            <person name="Pan X."/>
        </authorList>
    </citation>
    <scope>NUCLEOTIDE SEQUENCE</scope>
    <source>
        <strain evidence="10">B2012</strain>
    </source>
</reference>
<dbReference type="FunFam" id="1.20.140.10:FF:000001">
    <property type="entry name" value="Acyl-CoA dehydrogenase"/>
    <property type="match status" value="1"/>
</dbReference>
<dbReference type="InterPro" id="IPR037069">
    <property type="entry name" value="AcylCoA_DH/ox_N_sf"/>
</dbReference>
<comment type="caution">
    <text evidence="10">The sequence shown here is derived from an EMBL/GenBank/DDBJ whole genome shotgun (WGS) entry which is preliminary data.</text>
</comment>
<organism evidence="10 11">
    <name type="scientific">Acuticoccus mangrovi</name>
    <dbReference type="NCBI Taxonomy" id="2796142"/>
    <lineage>
        <taxon>Bacteria</taxon>
        <taxon>Pseudomonadati</taxon>
        <taxon>Pseudomonadota</taxon>
        <taxon>Alphaproteobacteria</taxon>
        <taxon>Hyphomicrobiales</taxon>
        <taxon>Amorphaceae</taxon>
        <taxon>Acuticoccus</taxon>
    </lineage>
</organism>
<evidence type="ECO:0000256" key="1">
    <source>
        <dbReference type="ARBA" id="ARBA00001974"/>
    </source>
</evidence>
<dbReference type="PROSITE" id="PS00073">
    <property type="entry name" value="ACYL_COA_DH_2"/>
    <property type="match status" value="1"/>
</dbReference>
<dbReference type="Pfam" id="PF00441">
    <property type="entry name" value="Acyl-CoA_dh_1"/>
    <property type="match status" value="1"/>
</dbReference>
<evidence type="ECO:0000259" key="9">
    <source>
        <dbReference type="Pfam" id="PF02771"/>
    </source>
</evidence>
<dbReference type="InterPro" id="IPR006091">
    <property type="entry name" value="Acyl-CoA_Oxase/DH_mid-dom"/>
</dbReference>
<evidence type="ECO:0000256" key="2">
    <source>
        <dbReference type="ARBA" id="ARBA00009347"/>
    </source>
</evidence>
<name>A0A934IQA7_9HYPH</name>